<evidence type="ECO:0000256" key="5">
    <source>
        <dbReference type="ARBA" id="ARBA00022962"/>
    </source>
</evidence>
<feature type="active site" description="Nucleophile" evidence="10">
    <location>
        <position position="78"/>
    </location>
</feature>
<evidence type="ECO:0000313" key="13">
    <source>
        <dbReference type="Proteomes" id="UP001165423"/>
    </source>
</evidence>
<feature type="active site" evidence="10">
    <location>
        <position position="181"/>
    </location>
</feature>
<dbReference type="RefSeq" id="WP_243318687.1">
    <property type="nucleotide sequence ID" value="NZ_JALGCL010000001.1"/>
</dbReference>
<comment type="catalytic activity">
    <reaction evidence="8 10">
        <text>5-[(5-phospho-1-deoxy-D-ribulos-1-ylimino)methylamino]-1-(5-phospho-beta-D-ribosyl)imidazole-4-carboxamide + L-glutamine = D-erythro-1-(imidazol-4-yl)glycerol 3-phosphate + 5-amino-1-(5-phospho-beta-D-ribosyl)imidazole-4-carboxamide + L-glutamate + H(+)</text>
        <dbReference type="Rhea" id="RHEA:24793"/>
        <dbReference type="ChEBI" id="CHEBI:15378"/>
        <dbReference type="ChEBI" id="CHEBI:29985"/>
        <dbReference type="ChEBI" id="CHEBI:58278"/>
        <dbReference type="ChEBI" id="CHEBI:58359"/>
        <dbReference type="ChEBI" id="CHEBI:58475"/>
        <dbReference type="ChEBI" id="CHEBI:58525"/>
        <dbReference type="EC" id="4.3.2.10"/>
    </reaction>
</comment>
<evidence type="ECO:0000256" key="4">
    <source>
        <dbReference type="ARBA" id="ARBA00022801"/>
    </source>
</evidence>
<comment type="function">
    <text evidence="10">IGPS catalyzes the conversion of PRFAR and glutamine to IGP, AICAR and glutamate. The HisH subunit catalyzes the hydrolysis of glutamine to glutamate and ammonia as part of the synthesis of IGP and AICAR. The resulting ammonia molecule is channeled to the active site of HisF.</text>
</comment>
<protein>
    <recommendedName>
        <fullName evidence="10">Imidazole glycerol phosphate synthase subunit HisH</fullName>
        <ecNumber evidence="10">4.3.2.10</ecNumber>
    </recommendedName>
    <alternativeName>
        <fullName evidence="10">IGP synthase glutaminase subunit</fullName>
        <ecNumber evidence="10">3.5.1.2</ecNumber>
    </alternativeName>
    <alternativeName>
        <fullName evidence="10">IGP synthase subunit HisH</fullName>
    </alternativeName>
    <alternativeName>
        <fullName evidence="10">ImGP synthase subunit HisH</fullName>
        <shortName evidence="10">IGPS subunit HisH</shortName>
    </alternativeName>
</protein>
<dbReference type="InterPro" id="IPR017926">
    <property type="entry name" value="GATASE"/>
</dbReference>
<keyword evidence="3 10" id="KW-0028">Amino-acid biosynthesis</keyword>
<evidence type="ECO:0000256" key="2">
    <source>
        <dbReference type="ARBA" id="ARBA00011152"/>
    </source>
</evidence>
<dbReference type="NCBIfam" id="TIGR01855">
    <property type="entry name" value="IMP_synth_hisH"/>
    <property type="match status" value="1"/>
</dbReference>
<evidence type="ECO:0000256" key="6">
    <source>
        <dbReference type="ARBA" id="ARBA00023102"/>
    </source>
</evidence>
<keyword evidence="5 10" id="KW-0315">Glutamine amidotransferase</keyword>
<evidence type="ECO:0000256" key="9">
    <source>
        <dbReference type="ARBA" id="ARBA00049534"/>
    </source>
</evidence>
<dbReference type="InterPro" id="IPR010139">
    <property type="entry name" value="Imidazole-glycPsynth_HisH"/>
</dbReference>
<dbReference type="EMBL" id="JALGCL010000001">
    <property type="protein sequence ID" value="MCJ0824708.1"/>
    <property type="molecule type" value="Genomic_DNA"/>
</dbReference>
<sequence length="200" mass="20910">MTDVAVIDAGGANFGSVCYALERHGARPRIVRDADGLADAPRVLLPGVGAAGPAMTLLRERGFAEVLPALRKPLLGICLGMQLLFDSSEEGDVACLGLLPGRVRKLVGGPALRVPHIGWNTLEQVAASPLAEGIGSGEHAYFVHGYAAPVTGDCVAACTHGQRFAAVVARGRIAGAQFHPERSSVSGARLLRNFLQWKPS</sequence>
<dbReference type="EC" id="4.3.2.10" evidence="10"/>
<feature type="active site" evidence="10">
    <location>
        <position position="179"/>
    </location>
</feature>
<dbReference type="PIRSF" id="PIRSF000495">
    <property type="entry name" value="Amidotransf_hisH"/>
    <property type="match status" value="1"/>
</dbReference>
<keyword evidence="7 10" id="KW-0456">Lyase</keyword>
<evidence type="ECO:0000259" key="11">
    <source>
        <dbReference type="Pfam" id="PF00117"/>
    </source>
</evidence>
<dbReference type="HAMAP" id="MF_00278">
    <property type="entry name" value="HisH"/>
    <property type="match status" value="1"/>
</dbReference>
<dbReference type="SUPFAM" id="SSF52317">
    <property type="entry name" value="Class I glutamine amidotransferase-like"/>
    <property type="match status" value="1"/>
</dbReference>
<keyword evidence="13" id="KW-1185">Reference proteome</keyword>
<dbReference type="Proteomes" id="UP001165423">
    <property type="component" value="Unassembled WGS sequence"/>
</dbReference>
<dbReference type="GO" id="GO:0016829">
    <property type="term" value="F:lyase activity"/>
    <property type="evidence" value="ECO:0007669"/>
    <property type="project" value="UniProtKB-KW"/>
</dbReference>
<dbReference type="EC" id="3.5.1.2" evidence="10"/>
<feature type="domain" description="Glutamine amidotransferase" evidence="11">
    <location>
        <begin position="6"/>
        <end position="195"/>
    </location>
</feature>
<dbReference type="Gene3D" id="3.40.50.880">
    <property type="match status" value="1"/>
</dbReference>
<accession>A0ABT0A188</accession>
<evidence type="ECO:0000256" key="8">
    <source>
        <dbReference type="ARBA" id="ARBA00047838"/>
    </source>
</evidence>
<organism evidence="12 13">
    <name type="scientific">Cognatiluteimonas sedimenti</name>
    <dbReference type="NCBI Taxonomy" id="2927791"/>
    <lineage>
        <taxon>Bacteria</taxon>
        <taxon>Pseudomonadati</taxon>
        <taxon>Pseudomonadota</taxon>
        <taxon>Gammaproteobacteria</taxon>
        <taxon>Lysobacterales</taxon>
        <taxon>Lysobacteraceae</taxon>
        <taxon>Cognatiluteimonas</taxon>
    </lineage>
</organism>
<evidence type="ECO:0000256" key="10">
    <source>
        <dbReference type="HAMAP-Rule" id="MF_00278"/>
    </source>
</evidence>
<keyword evidence="4 10" id="KW-0378">Hydrolase</keyword>
<evidence type="ECO:0000256" key="3">
    <source>
        <dbReference type="ARBA" id="ARBA00022605"/>
    </source>
</evidence>
<comment type="catalytic activity">
    <reaction evidence="9 10">
        <text>L-glutamine + H2O = L-glutamate + NH4(+)</text>
        <dbReference type="Rhea" id="RHEA:15889"/>
        <dbReference type="ChEBI" id="CHEBI:15377"/>
        <dbReference type="ChEBI" id="CHEBI:28938"/>
        <dbReference type="ChEBI" id="CHEBI:29985"/>
        <dbReference type="ChEBI" id="CHEBI:58359"/>
        <dbReference type="EC" id="3.5.1.2"/>
    </reaction>
</comment>
<proteinExistence type="inferred from homology"/>
<keyword evidence="10" id="KW-0963">Cytoplasm</keyword>
<evidence type="ECO:0000256" key="7">
    <source>
        <dbReference type="ARBA" id="ARBA00023239"/>
    </source>
</evidence>
<keyword evidence="6 10" id="KW-0368">Histidine biosynthesis</keyword>
<dbReference type="InterPro" id="IPR029062">
    <property type="entry name" value="Class_I_gatase-like"/>
</dbReference>
<comment type="subcellular location">
    <subcellularLocation>
        <location evidence="10">Cytoplasm</location>
    </subcellularLocation>
</comment>
<comment type="subunit">
    <text evidence="2 10">Heterodimer of HisH and HisF.</text>
</comment>
<comment type="caution">
    <text evidence="12">The sequence shown here is derived from an EMBL/GenBank/DDBJ whole genome shotgun (WGS) entry which is preliminary data.</text>
</comment>
<evidence type="ECO:0000313" key="12">
    <source>
        <dbReference type="EMBL" id="MCJ0824708.1"/>
    </source>
</evidence>
<reference evidence="12 13" key="1">
    <citation type="submission" date="2022-03" db="EMBL/GenBank/DDBJ databases">
        <title>Luteimonas soily sp. nov., a novel bacterium isolated from the soil.</title>
        <authorList>
            <person name="Zhang X."/>
        </authorList>
    </citation>
    <scope>NUCLEOTIDE SEQUENCE [LARGE SCALE GENOMIC DNA]</scope>
    <source>
        <strain evidence="12 13">50</strain>
    </source>
</reference>
<name>A0ABT0A188_9GAMM</name>
<dbReference type="PROSITE" id="PS51273">
    <property type="entry name" value="GATASE_TYPE_1"/>
    <property type="match status" value="1"/>
</dbReference>
<dbReference type="PANTHER" id="PTHR42701:SF1">
    <property type="entry name" value="IMIDAZOLE GLYCEROL PHOSPHATE SYNTHASE SUBUNIT HISH"/>
    <property type="match status" value="1"/>
</dbReference>
<dbReference type="Pfam" id="PF00117">
    <property type="entry name" value="GATase"/>
    <property type="match status" value="1"/>
</dbReference>
<comment type="pathway">
    <text evidence="1 10">Amino-acid biosynthesis; L-histidine biosynthesis; L-histidine from 5-phospho-alpha-D-ribose 1-diphosphate: step 5/9.</text>
</comment>
<dbReference type="CDD" id="cd01748">
    <property type="entry name" value="GATase1_IGP_Synthase"/>
    <property type="match status" value="1"/>
</dbReference>
<dbReference type="PANTHER" id="PTHR42701">
    <property type="entry name" value="IMIDAZOLE GLYCEROL PHOSPHATE SYNTHASE SUBUNIT HISH"/>
    <property type="match status" value="1"/>
</dbReference>
<gene>
    <name evidence="10 12" type="primary">hisH</name>
    <name evidence="12" type="ORF">MQC88_01825</name>
</gene>
<evidence type="ECO:0000256" key="1">
    <source>
        <dbReference type="ARBA" id="ARBA00005091"/>
    </source>
</evidence>